<dbReference type="Proteomes" id="UP000198287">
    <property type="component" value="Unassembled WGS sequence"/>
</dbReference>
<sequence length="171" mass="19072">MSDYPFLMAMIQSKLEQSVEKQARKCKNLMTSIVKCHQVYLDPDVVSDASLSLKAVANKGSKVFSPVTKLLGGPSVSLDKQKSIRDDSSPLEKDLQEKIRTVKNFAIQHVTASRSAIVGMLPATINLLMVEEFILENMSDANDLLTYQMLQKTCMQSIEHISNLQTAHRSK</sequence>
<evidence type="ECO:0000313" key="2">
    <source>
        <dbReference type="Proteomes" id="UP000198287"/>
    </source>
</evidence>
<dbReference type="OrthoDB" id="5061070at2759"/>
<dbReference type="EMBL" id="LNIX01000029">
    <property type="protein sequence ID" value="OXA41469.1"/>
    <property type="molecule type" value="Genomic_DNA"/>
</dbReference>
<name>A0A226D8D5_FOLCA</name>
<dbReference type="AlphaFoldDB" id="A0A226D8D5"/>
<evidence type="ECO:0000313" key="1">
    <source>
        <dbReference type="EMBL" id="OXA41469.1"/>
    </source>
</evidence>
<comment type="caution">
    <text evidence="1">The sequence shown here is derived from an EMBL/GenBank/DDBJ whole genome shotgun (WGS) entry which is preliminary data.</text>
</comment>
<protein>
    <submittedName>
        <fullName evidence="1">Uncharacterized protein</fullName>
    </submittedName>
</protein>
<accession>A0A226D8D5</accession>
<gene>
    <name evidence="1" type="ORF">Fcan01_23771</name>
</gene>
<keyword evidence="2" id="KW-1185">Reference proteome</keyword>
<proteinExistence type="predicted"/>
<organism evidence="1 2">
    <name type="scientific">Folsomia candida</name>
    <name type="common">Springtail</name>
    <dbReference type="NCBI Taxonomy" id="158441"/>
    <lineage>
        <taxon>Eukaryota</taxon>
        <taxon>Metazoa</taxon>
        <taxon>Ecdysozoa</taxon>
        <taxon>Arthropoda</taxon>
        <taxon>Hexapoda</taxon>
        <taxon>Collembola</taxon>
        <taxon>Entomobryomorpha</taxon>
        <taxon>Isotomoidea</taxon>
        <taxon>Isotomidae</taxon>
        <taxon>Proisotominae</taxon>
        <taxon>Folsomia</taxon>
    </lineage>
</organism>
<reference evidence="1 2" key="1">
    <citation type="submission" date="2015-12" db="EMBL/GenBank/DDBJ databases">
        <title>The genome of Folsomia candida.</title>
        <authorList>
            <person name="Faddeeva A."/>
            <person name="Derks M.F."/>
            <person name="Anvar Y."/>
            <person name="Smit S."/>
            <person name="Van Straalen N."/>
            <person name="Roelofs D."/>
        </authorList>
    </citation>
    <scope>NUCLEOTIDE SEQUENCE [LARGE SCALE GENOMIC DNA]</scope>
    <source>
        <strain evidence="1 2">VU population</strain>
        <tissue evidence="1">Whole body</tissue>
    </source>
</reference>